<proteinExistence type="predicted"/>
<name>A0A858R2Z7_9PROT</name>
<dbReference type="PANTHER" id="PTHR39166">
    <property type="entry name" value="BLL1166 PROTEIN"/>
    <property type="match status" value="1"/>
</dbReference>
<dbReference type="GO" id="GO:0016740">
    <property type="term" value="F:transferase activity"/>
    <property type="evidence" value="ECO:0007669"/>
    <property type="project" value="UniProtKB-KW"/>
</dbReference>
<evidence type="ECO:0000313" key="1">
    <source>
        <dbReference type="EMBL" id="QJE71765.1"/>
    </source>
</evidence>
<dbReference type="EMBL" id="CP051775">
    <property type="protein sequence ID" value="QJE71765.1"/>
    <property type="molecule type" value="Genomic_DNA"/>
</dbReference>
<accession>A0A858R2Z7</accession>
<evidence type="ECO:0000313" key="2">
    <source>
        <dbReference type="Proteomes" id="UP000501891"/>
    </source>
</evidence>
<dbReference type="Pfam" id="PF06042">
    <property type="entry name" value="NTP_transf_6"/>
    <property type="match status" value="1"/>
</dbReference>
<reference evidence="1" key="1">
    <citation type="submission" date="2020-04" db="EMBL/GenBank/DDBJ databases">
        <title>A desert anoxygenic phototrophic bacterium fixes CO2 using RubisCO under aerobic conditions.</title>
        <authorList>
            <person name="Tang K."/>
        </authorList>
    </citation>
    <scope>NUCLEOTIDE SEQUENCE [LARGE SCALE GENOMIC DNA]</scope>
    <source>
        <strain evidence="1">MIMtkB3</strain>
    </source>
</reference>
<protein>
    <submittedName>
        <fullName evidence="1">Nucleotidyltransferase family protein</fullName>
    </submittedName>
</protein>
<dbReference type="InterPro" id="IPR009267">
    <property type="entry name" value="NTP_transf_6"/>
</dbReference>
<dbReference type="PANTHER" id="PTHR39166:SF1">
    <property type="entry name" value="BLL1166 PROTEIN"/>
    <property type="match status" value="1"/>
</dbReference>
<gene>
    <name evidence="1" type="ORF">HHL28_00335</name>
</gene>
<sequence>MSPDTLAALALSNPVNRAVLERLPALGLPQAHLVAGCVYQAVWNHRSGLPADHGVKDYDVFYFDPDTSYGAEDRAIRAAEALYADLGAVVEVRNQARVHLWYEGRFGRPYPALTSARDGIDRFLVACTCVGVTPDGRGGVGEVYAPYGLDELWDGVLRPNPAIDNPPRLTEKLASYRARWPWLTVVA</sequence>
<dbReference type="Proteomes" id="UP000501891">
    <property type="component" value="Chromosome"/>
</dbReference>
<organism evidence="1 2">
    <name type="scientific">Aerophototrophica crusticola</name>
    <dbReference type="NCBI Taxonomy" id="1709002"/>
    <lineage>
        <taxon>Bacteria</taxon>
        <taxon>Pseudomonadati</taxon>
        <taxon>Pseudomonadota</taxon>
        <taxon>Alphaproteobacteria</taxon>
        <taxon>Rhodospirillales</taxon>
        <taxon>Rhodospirillaceae</taxon>
        <taxon>Aerophototrophica</taxon>
    </lineage>
</organism>
<dbReference type="KEGG" id="acru:HHL28_00335"/>
<keyword evidence="2" id="KW-1185">Reference proteome</keyword>
<dbReference type="AlphaFoldDB" id="A0A858R2Z7"/>